<dbReference type="InterPro" id="IPR014001">
    <property type="entry name" value="Helicase_ATP-bd"/>
</dbReference>
<organism evidence="4">
    <name type="scientific">viral metagenome</name>
    <dbReference type="NCBI Taxonomy" id="1070528"/>
    <lineage>
        <taxon>unclassified sequences</taxon>
        <taxon>metagenomes</taxon>
        <taxon>organismal metagenomes</taxon>
    </lineage>
</organism>
<dbReference type="Pfam" id="PF00176">
    <property type="entry name" value="SNF2-rel_dom"/>
    <property type="match status" value="1"/>
</dbReference>
<evidence type="ECO:0000256" key="2">
    <source>
        <dbReference type="SAM" id="MobiDB-lite"/>
    </source>
</evidence>
<dbReference type="GO" id="GO:0005524">
    <property type="term" value="F:ATP binding"/>
    <property type="evidence" value="ECO:0007669"/>
    <property type="project" value="InterPro"/>
</dbReference>
<protein>
    <recommendedName>
        <fullName evidence="3">Helicase ATP-binding domain-containing protein</fullName>
    </recommendedName>
</protein>
<name>A0A6C0LKY3_9ZZZZ</name>
<dbReference type="SMART" id="SM00487">
    <property type="entry name" value="DEXDc"/>
    <property type="match status" value="1"/>
</dbReference>
<evidence type="ECO:0000259" key="3">
    <source>
        <dbReference type="PROSITE" id="PS51192"/>
    </source>
</evidence>
<accession>A0A6C0LKY3</accession>
<feature type="region of interest" description="Disordered" evidence="2">
    <location>
        <begin position="1033"/>
        <end position="1054"/>
    </location>
</feature>
<evidence type="ECO:0000313" key="4">
    <source>
        <dbReference type="EMBL" id="QHU29852.1"/>
    </source>
</evidence>
<evidence type="ECO:0000256" key="1">
    <source>
        <dbReference type="SAM" id="Coils"/>
    </source>
</evidence>
<dbReference type="Gene3D" id="3.40.50.300">
    <property type="entry name" value="P-loop containing nucleotide triphosphate hydrolases"/>
    <property type="match status" value="2"/>
</dbReference>
<keyword evidence="1" id="KW-0175">Coiled coil</keyword>
<dbReference type="EMBL" id="MN740497">
    <property type="protein sequence ID" value="QHU29852.1"/>
    <property type="molecule type" value="Genomic_DNA"/>
</dbReference>
<dbReference type="InterPro" id="IPR001650">
    <property type="entry name" value="Helicase_C-like"/>
</dbReference>
<dbReference type="Pfam" id="PF00271">
    <property type="entry name" value="Helicase_C"/>
    <property type="match status" value="1"/>
</dbReference>
<feature type="compositionally biased region" description="Acidic residues" evidence="2">
    <location>
        <begin position="1038"/>
        <end position="1048"/>
    </location>
</feature>
<dbReference type="InterPro" id="IPR027417">
    <property type="entry name" value="P-loop_NTPase"/>
</dbReference>
<dbReference type="SUPFAM" id="SSF52540">
    <property type="entry name" value="P-loop containing nucleoside triphosphate hydrolases"/>
    <property type="match status" value="2"/>
</dbReference>
<dbReference type="InterPro" id="IPR000330">
    <property type="entry name" value="SNF2_N"/>
</dbReference>
<sequence>MEDQPHIYLDINEEIEQKIPDSTTIYPLYSDPEFNLKILNKKEFSEIYNENKLSLAELNQMENINTNSFTLNSQQLFVRNFLSLNTPYNNLLLYHGLGTGKTCTSITVALEKIKYMIQTNTKKKVYIVANPNVQDNFKKELYSEEKLVNTHGEWRLLTCVGSELLSLVNPTNENLDSTKLLSKLKLFTNEWFEFMGYTKLSNIINDSISNNILIDTFEESLIIIDEIHNIRVSDDAKNKRIADSLVSLVKRCKVQLLLLSATPMFNNYKEIIWLTNLMNMNDRRPITSIQEIFDSSGNFRIDKETGEEVGLHKFVRKITGYVSYVQGEDPVNFPFRIFPTDFNNERSILKQRYPTIQFNGLTISIPLKHIDVYTIELNDYQENVYNFILKNINLSQTTNIENLGYQTFQIPLNILNICYPNSMYDDIQNNPDTNFNKTSFVENVGKGGLKSIFGDLTSFPFQYDKEFENTYGKIFTMNKLRNYSAKIHEICELVDASEGISLIYSEKIYSGVLPTAIALEEMGFTRYNGNNLLGNKKKSKLKYAMITGNSIYSPNNKLEIEACVNKNNINGENIKVIIISRAGSEGIDLKYMRNIHILEPWYNMNRSEQVIGRGIRNRSHMMLPIEKRNCCIHLYGSVLKNKQESIDLYIYRLAEDKSMKIGKISRVLKETSVDCMLTKNENIRFFETDVSSLPQKLSNNKNITFDINKKSFSSACDYLETCSYSCMLYDKSYKKIELHGSNDLSTYNSNHLSLNVNDIIIRIKDLFKERYYYTKFDIINHVCINKQYSINVIDYALKEIVDNNLIVAFDRYNRKGTIIHINDLYLFQPSEINNKFIPLEDRMRPIGFKNDDILIKFNNSANIVKDAVKEDSSNDIPIKFIKGVIKNIRNMKDIIDGIHGKIDTNADENVGNATNKATKAVAKANMDPAAKADKDAEKARAKAVKDAEKARAKAVKDAEKARAKADNADEKDRAKAVKAAEKAINAAEKAQVKANKAAEKATKAAENKLHLDNNIHKKKLELKRKKEGNILNRVVDDNAGDNNDDFAEESSQKGGKFSDKYNITKKQYISSSIEMIFDNLSIPNKKKLIIELYDNKSIKYDEKEEDDDYKSTEIITEFNNFIKANIMENEFDMMAFILGYDDNRIIFIVKQQEDWIDGSTAYLALFTSNIRTKAEKYQNTSIFYKYIGLNIYYNEKVIFKIKDNTNHSIHNSGARCNQLKKSYIKDVLGDIFDGSGDIDRLVKKKIAEICDFIQFMLIYLTQVNKSDKIWFLNSLETAKIKYAGIFKVSKIN</sequence>
<feature type="coiled-coil region" evidence="1">
    <location>
        <begin position="944"/>
        <end position="1007"/>
    </location>
</feature>
<reference evidence="4" key="1">
    <citation type="journal article" date="2020" name="Nature">
        <title>Giant virus diversity and host interactions through global metagenomics.</title>
        <authorList>
            <person name="Schulz F."/>
            <person name="Roux S."/>
            <person name="Paez-Espino D."/>
            <person name="Jungbluth S."/>
            <person name="Walsh D.A."/>
            <person name="Denef V.J."/>
            <person name="McMahon K.D."/>
            <person name="Konstantinidis K.T."/>
            <person name="Eloe-Fadrosh E.A."/>
            <person name="Kyrpides N.C."/>
            <person name="Woyke T."/>
        </authorList>
    </citation>
    <scope>NUCLEOTIDE SEQUENCE</scope>
    <source>
        <strain evidence="4">GVMAG-M-3300027810-10</strain>
    </source>
</reference>
<dbReference type="PROSITE" id="PS51192">
    <property type="entry name" value="HELICASE_ATP_BIND_1"/>
    <property type="match status" value="1"/>
</dbReference>
<proteinExistence type="predicted"/>
<feature type="domain" description="Helicase ATP-binding" evidence="3">
    <location>
        <begin position="82"/>
        <end position="281"/>
    </location>
</feature>